<sequence length="214" mass="24234">MFLLVFPVYFLLAILYTEILVLVTCVSSFRTPDGWDWWQHLREVNIHGPSLEANFSDFPGICRAFSISVMAYCCHLNVVPVAKELTNPQDRRIEKICLRRLNRILQEMAAGVAYAQLIIYLFMSVHIPETPAEGLTHLYSGCDKYVIKSKLDRWQAALSQGRRAGARGFLAFGDGTPQNLLEAYSPENRYALVGRSSAGCRGLWESQEKLKEEA</sequence>
<dbReference type="OrthoDB" id="438545at2759"/>
<dbReference type="Proteomes" id="UP000186817">
    <property type="component" value="Unassembled WGS sequence"/>
</dbReference>
<comment type="caution">
    <text evidence="2">The sequence shown here is derived from an EMBL/GenBank/DDBJ whole genome shotgun (WGS) entry which is preliminary data.</text>
</comment>
<proteinExistence type="predicted"/>
<dbReference type="EMBL" id="LSRX01001942">
    <property type="protein sequence ID" value="OLP76721.1"/>
    <property type="molecule type" value="Genomic_DNA"/>
</dbReference>
<keyword evidence="1" id="KW-1133">Transmembrane helix</keyword>
<evidence type="ECO:0000256" key="1">
    <source>
        <dbReference type="SAM" id="Phobius"/>
    </source>
</evidence>
<dbReference type="AlphaFoldDB" id="A0A1Q9C1C3"/>
<gene>
    <name evidence="2" type="ORF">AK812_SmicGene43306</name>
</gene>
<accession>A0A1Q9C1C3</accession>
<keyword evidence="3" id="KW-1185">Reference proteome</keyword>
<reference evidence="2 3" key="1">
    <citation type="submission" date="2016-02" db="EMBL/GenBank/DDBJ databases">
        <title>Genome analysis of coral dinoflagellate symbionts highlights evolutionary adaptations to a symbiotic lifestyle.</title>
        <authorList>
            <person name="Aranda M."/>
            <person name="Li Y."/>
            <person name="Liew Y.J."/>
            <person name="Baumgarten S."/>
            <person name="Simakov O."/>
            <person name="Wilson M."/>
            <person name="Piel J."/>
            <person name="Ashoor H."/>
            <person name="Bougouffa S."/>
            <person name="Bajic V.B."/>
            <person name="Ryu T."/>
            <person name="Ravasi T."/>
            <person name="Bayer T."/>
            <person name="Micklem G."/>
            <person name="Kim H."/>
            <person name="Bhak J."/>
            <person name="Lajeunesse T.C."/>
            <person name="Voolstra C.R."/>
        </authorList>
    </citation>
    <scope>NUCLEOTIDE SEQUENCE [LARGE SCALE GENOMIC DNA]</scope>
    <source>
        <strain evidence="2 3">CCMP2467</strain>
    </source>
</reference>
<keyword evidence="1" id="KW-0812">Transmembrane</keyword>
<organism evidence="2 3">
    <name type="scientific">Symbiodinium microadriaticum</name>
    <name type="common">Dinoflagellate</name>
    <name type="synonym">Zooxanthella microadriatica</name>
    <dbReference type="NCBI Taxonomy" id="2951"/>
    <lineage>
        <taxon>Eukaryota</taxon>
        <taxon>Sar</taxon>
        <taxon>Alveolata</taxon>
        <taxon>Dinophyceae</taxon>
        <taxon>Suessiales</taxon>
        <taxon>Symbiodiniaceae</taxon>
        <taxon>Symbiodinium</taxon>
    </lineage>
</organism>
<feature type="transmembrane region" description="Helical" evidence="1">
    <location>
        <begin position="6"/>
        <end position="29"/>
    </location>
</feature>
<evidence type="ECO:0000313" key="2">
    <source>
        <dbReference type="EMBL" id="OLP76721.1"/>
    </source>
</evidence>
<keyword evidence="1" id="KW-0472">Membrane</keyword>
<name>A0A1Q9C1C3_SYMMI</name>
<protein>
    <submittedName>
        <fullName evidence="2">Uncharacterized protein</fullName>
    </submittedName>
</protein>
<evidence type="ECO:0000313" key="3">
    <source>
        <dbReference type="Proteomes" id="UP000186817"/>
    </source>
</evidence>